<evidence type="ECO:0000313" key="3">
    <source>
        <dbReference type="EMBL" id="KAG6977275.1"/>
    </source>
</evidence>
<evidence type="ECO:0000256" key="2">
    <source>
        <dbReference type="SAM" id="MobiDB-lite"/>
    </source>
</evidence>
<feature type="region of interest" description="Disordered" evidence="2">
    <location>
        <begin position="38"/>
        <end position="63"/>
    </location>
</feature>
<evidence type="ECO:0000313" key="4">
    <source>
        <dbReference type="Proteomes" id="UP000709295"/>
    </source>
</evidence>
<organism evidence="3 4">
    <name type="scientific">Phytophthora aleatoria</name>
    <dbReference type="NCBI Taxonomy" id="2496075"/>
    <lineage>
        <taxon>Eukaryota</taxon>
        <taxon>Sar</taxon>
        <taxon>Stramenopiles</taxon>
        <taxon>Oomycota</taxon>
        <taxon>Peronosporomycetes</taxon>
        <taxon>Peronosporales</taxon>
        <taxon>Peronosporaceae</taxon>
        <taxon>Phytophthora</taxon>
    </lineage>
</organism>
<comment type="caution">
    <text evidence="3">The sequence shown here is derived from an EMBL/GenBank/DDBJ whole genome shotgun (WGS) entry which is preliminary data.</text>
</comment>
<feature type="compositionally biased region" description="Low complexity" evidence="2">
    <location>
        <begin position="219"/>
        <end position="240"/>
    </location>
</feature>
<feature type="region of interest" description="Disordered" evidence="2">
    <location>
        <begin position="612"/>
        <end position="633"/>
    </location>
</feature>
<dbReference type="Proteomes" id="UP000709295">
    <property type="component" value="Unassembled WGS sequence"/>
</dbReference>
<feature type="coiled-coil region" evidence="1">
    <location>
        <begin position="321"/>
        <end position="362"/>
    </location>
</feature>
<feature type="region of interest" description="Disordered" evidence="2">
    <location>
        <begin position="82"/>
        <end position="244"/>
    </location>
</feature>
<reference evidence="3" key="1">
    <citation type="submission" date="2021-01" db="EMBL/GenBank/DDBJ databases">
        <title>Phytophthora aleatoria, a newly-described species from Pinus radiata is distinct from Phytophthora cactorum isolates based on comparative genomics.</title>
        <authorList>
            <person name="Mcdougal R."/>
            <person name="Panda P."/>
            <person name="Williams N."/>
            <person name="Studholme D.J."/>
        </authorList>
    </citation>
    <scope>NUCLEOTIDE SEQUENCE</scope>
    <source>
        <strain evidence="3">NZFS 4037</strain>
    </source>
</reference>
<accession>A0A8J5JE70</accession>
<feature type="region of interest" description="Disordered" evidence="2">
    <location>
        <begin position="439"/>
        <end position="468"/>
    </location>
</feature>
<evidence type="ECO:0000256" key="1">
    <source>
        <dbReference type="SAM" id="Coils"/>
    </source>
</evidence>
<feature type="compositionally biased region" description="Low complexity" evidence="2">
    <location>
        <begin position="199"/>
        <end position="209"/>
    </location>
</feature>
<dbReference type="EMBL" id="JAENGY010000009">
    <property type="protein sequence ID" value="KAG6977275.1"/>
    <property type="molecule type" value="Genomic_DNA"/>
</dbReference>
<gene>
    <name evidence="3" type="ORF">JG688_00000537</name>
</gene>
<feature type="region of interest" description="Disordered" evidence="2">
    <location>
        <begin position="656"/>
        <end position="692"/>
    </location>
</feature>
<keyword evidence="1" id="KW-0175">Coiled coil</keyword>
<keyword evidence="4" id="KW-1185">Reference proteome</keyword>
<feature type="compositionally biased region" description="Low complexity" evidence="2">
    <location>
        <begin position="107"/>
        <end position="116"/>
    </location>
</feature>
<dbReference type="AlphaFoldDB" id="A0A8J5JE70"/>
<sequence>MKINAENPNLRLLSLTSSDSRGPAQSGAVAAAKTLMTTSSTVSAPCARSPPEPPLMRTATEQRLDARRRSVTKITGRKLRVPRKFVVTDVPDTPEQPRDDDEEDNNNNHNNNNYEDLSASSSSVRKGKTQVRGRFTITDLSPESPEASPEREDLSVSMGPRALEAPRRQTSRKMSTRKPFQSAGDVRSSVGLTKSRLSQHQQQQQQQQQESSVFASFQRPAASSPSSRSMRAPSPARPMSNQITHQNNNQSQTVFDHHLEFLEKETHEMKSVLENMVATNAQWIEALTSAGLVQANSAPRLSEVSISEPVAPVESPLEKKYREVEKAYTELQAKYESVCQKSERLEVKNAMLEIRLQQQINRSTMLRSQLDKLTQYTENLIGESSEPTLHDYNSDLNSIFGEQSEAHSPTADEMTSGGEYGFNYDVVKSRRQRWRGVDEECISDTSTEGESMRKTSSPPPYERDDDNNRYFSDVELTTADLASSNNRDSCTALDSLLDAQCNQLRQSLRSKDRADGDDHVSVIESLDSLAVCPSVTNCDDEYEGDNQIGHSGPLSNGLKSDLLKHSNSVASLNYSTVSSSSSLAGYGLHLATMAQSKSGYYASVAATSLFGPHPEPYPNSSNQPNTQRDDDSVYNVLSPENLRFHDCQSLLQAAEERNAQTSATRRGFPFTTRKKANSLPGANEVPERAQSTGSLFQRFAVRRR</sequence>
<name>A0A8J5JE70_9STRA</name>
<protein>
    <submittedName>
        <fullName evidence="3">Uncharacterized protein</fullName>
    </submittedName>
</protein>
<proteinExistence type="predicted"/>